<name>A0A9P6QJV5_9FUNG</name>
<feature type="compositionally biased region" description="Low complexity" evidence="1">
    <location>
        <begin position="76"/>
        <end position="88"/>
    </location>
</feature>
<evidence type="ECO:0000259" key="2">
    <source>
        <dbReference type="Pfam" id="PF14510"/>
    </source>
</evidence>
<keyword evidence="4" id="KW-1185">Reference proteome</keyword>
<evidence type="ECO:0000313" key="3">
    <source>
        <dbReference type="EMBL" id="KAG0272353.1"/>
    </source>
</evidence>
<dbReference type="Pfam" id="PF14510">
    <property type="entry name" value="ABC_trans_N"/>
    <property type="match status" value="1"/>
</dbReference>
<dbReference type="OrthoDB" id="245989at2759"/>
<proteinExistence type="predicted"/>
<sequence>MDDDEDEDQFDEKELTADEIYQNALGGRWGEGPSKVDVVDAERDFRKLERSLTQMSRRSSAGPAEPPVIRRRSSRKQQQQEQAGLSQEEQIKQEGDFDYESHLKNKVLPGVEAKGLKSKTMGVMWKQLSVIGEGVGEQFITTTGDPFIALANLFNPFFWVRKCTNRGSGSKTVTKTILFPMDGC</sequence>
<protein>
    <recommendedName>
        <fullName evidence="2">Pleiotropic ABC efflux transporter N-terminal domain-containing protein</fullName>
    </recommendedName>
</protein>
<dbReference type="EMBL" id="JAAAIN010005973">
    <property type="protein sequence ID" value="KAG0272353.1"/>
    <property type="molecule type" value="Genomic_DNA"/>
</dbReference>
<evidence type="ECO:0000256" key="1">
    <source>
        <dbReference type="SAM" id="MobiDB-lite"/>
    </source>
</evidence>
<accession>A0A9P6QJV5</accession>
<dbReference type="Proteomes" id="UP000823405">
    <property type="component" value="Unassembled WGS sequence"/>
</dbReference>
<reference evidence="3" key="1">
    <citation type="journal article" date="2020" name="Fungal Divers.">
        <title>Resolving the Mortierellaceae phylogeny through synthesis of multi-gene phylogenetics and phylogenomics.</title>
        <authorList>
            <person name="Vandepol N."/>
            <person name="Liber J."/>
            <person name="Desiro A."/>
            <person name="Na H."/>
            <person name="Kennedy M."/>
            <person name="Barry K."/>
            <person name="Grigoriev I.V."/>
            <person name="Miller A.N."/>
            <person name="O'Donnell K."/>
            <person name="Stajich J.E."/>
            <person name="Bonito G."/>
        </authorList>
    </citation>
    <scope>NUCLEOTIDE SEQUENCE</scope>
    <source>
        <strain evidence="3">NVP60</strain>
    </source>
</reference>
<feature type="region of interest" description="Disordered" evidence="1">
    <location>
        <begin position="49"/>
        <end position="95"/>
    </location>
</feature>
<gene>
    <name evidence="3" type="ORF">BGZ97_010997</name>
</gene>
<feature type="non-terminal residue" evidence="3">
    <location>
        <position position="184"/>
    </location>
</feature>
<organism evidence="3 4">
    <name type="scientific">Linnemannia gamsii</name>
    <dbReference type="NCBI Taxonomy" id="64522"/>
    <lineage>
        <taxon>Eukaryota</taxon>
        <taxon>Fungi</taxon>
        <taxon>Fungi incertae sedis</taxon>
        <taxon>Mucoromycota</taxon>
        <taxon>Mortierellomycotina</taxon>
        <taxon>Mortierellomycetes</taxon>
        <taxon>Mortierellales</taxon>
        <taxon>Mortierellaceae</taxon>
        <taxon>Linnemannia</taxon>
    </lineage>
</organism>
<evidence type="ECO:0000313" key="4">
    <source>
        <dbReference type="Proteomes" id="UP000823405"/>
    </source>
</evidence>
<dbReference type="InterPro" id="IPR029481">
    <property type="entry name" value="ABC_trans_N"/>
</dbReference>
<feature type="domain" description="Pleiotropic ABC efflux transporter N-terminal" evidence="2">
    <location>
        <begin position="48"/>
        <end position="145"/>
    </location>
</feature>
<dbReference type="AlphaFoldDB" id="A0A9P6QJV5"/>
<comment type="caution">
    <text evidence="3">The sequence shown here is derived from an EMBL/GenBank/DDBJ whole genome shotgun (WGS) entry which is preliminary data.</text>
</comment>